<reference evidence="6" key="1">
    <citation type="submission" date="2023-06" db="EMBL/GenBank/DDBJ databases">
        <title>Genomic of Agaribacillus aureum.</title>
        <authorList>
            <person name="Wang G."/>
        </authorList>
    </citation>
    <scope>NUCLEOTIDE SEQUENCE</scope>
    <source>
        <strain evidence="6">BMA12</strain>
    </source>
</reference>
<dbReference type="InterPro" id="IPR002559">
    <property type="entry name" value="Transposase_11"/>
</dbReference>
<keyword evidence="4" id="KW-0233">DNA recombination</keyword>
<evidence type="ECO:0000256" key="4">
    <source>
        <dbReference type="ARBA" id="ARBA00023172"/>
    </source>
</evidence>
<organism evidence="6 7">
    <name type="scientific">Agaribacillus aureus</name>
    <dbReference type="NCBI Taxonomy" id="3051825"/>
    <lineage>
        <taxon>Bacteria</taxon>
        <taxon>Pseudomonadati</taxon>
        <taxon>Bacteroidota</taxon>
        <taxon>Cytophagia</taxon>
        <taxon>Cytophagales</taxon>
        <taxon>Splendidivirgaceae</taxon>
        <taxon>Agaribacillus</taxon>
    </lineage>
</organism>
<keyword evidence="2" id="KW-0815">Transposition</keyword>
<dbReference type="NCBIfam" id="NF033592">
    <property type="entry name" value="transpos_IS4_1"/>
    <property type="match status" value="1"/>
</dbReference>
<comment type="similarity">
    <text evidence="1">Belongs to the transposase 11 family.</text>
</comment>
<dbReference type="Proteomes" id="UP001172083">
    <property type="component" value="Unassembled WGS sequence"/>
</dbReference>
<evidence type="ECO:0000313" key="6">
    <source>
        <dbReference type="EMBL" id="MDN5217553.1"/>
    </source>
</evidence>
<protein>
    <submittedName>
        <fullName evidence="6">IS4 family transposase</fullName>
    </submittedName>
</protein>
<evidence type="ECO:0000256" key="1">
    <source>
        <dbReference type="ARBA" id="ARBA00010075"/>
    </source>
</evidence>
<gene>
    <name evidence="6" type="ORF">QQ020_36105</name>
</gene>
<dbReference type="EMBL" id="JAUJEB010000035">
    <property type="protein sequence ID" value="MDN5217553.1"/>
    <property type="molecule type" value="Genomic_DNA"/>
</dbReference>
<evidence type="ECO:0000259" key="5">
    <source>
        <dbReference type="Pfam" id="PF01609"/>
    </source>
</evidence>
<proteinExistence type="inferred from homology"/>
<evidence type="ECO:0000256" key="2">
    <source>
        <dbReference type="ARBA" id="ARBA00022578"/>
    </source>
</evidence>
<dbReference type="RefSeq" id="WP_346762888.1">
    <property type="nucleotide sequence ID" value="NZ_JAUJEB010000035.1"/>
</dbReference>
<comment type="caution">
    <text evidence="6">The sequence shown here is derived from an EMBL/GenBank/DDBJ whole genome shotgun (WGS) entry which is preliminary data.</text>
</comment>
<feature type="domain" description="Transposase IS4-like" evidence="5">
    <location>
        <begin position="108"/>
        <end position="358"/>
    </location>
</feature>
<dbReference type="Pfam" id="PF01609">
    <property type="entry name" value="DDE_Tnp_1"/>
    <property type="match status" value="1"/>
</dbReference>
<name>A0ABT8LJ76_9BACT</name>
<keyword evidence="3" id="KW-0238">DNA-binding</keyword>
<evidence type="ECO:0000313" key="7">
    <source>
        <dbReference type="Proteomes" id="UP001172083"/>
    </source>
</evidence>
<evidence type="ECO:0000256" key="3">
    <source>
        <dbReference type="ARBA" id="ARBA00023125"/>
    </source>
</evidence>
<sequence>MLSENFRQTLDAALIEELAKKTGFVQRSSKLTGKHFLEMIMFCNLQAVPASLNDFSAYLFEEHNIKISKQGLDERFNETAVNFLKRLLTVQLEKSIQSYLPKGYCPTFNRVRVKDSTKWTLSDTCIDKYKGYGGNKQQPSSMVSVQYEYDLLSGKIIDLSVHSGTRNDLQDAKELKDNIGPDDLIIRDLGYISSSYLENIKKKGAFFLNRLSPQLGVYHVNNHQRRIDFKDIAKTMINKNLDYFDQQVLVGSQQYHRCRMIVTKVSEQIYQQRIAKAKRRAKDRRHRISEEYKSRAKLNVYLTNVDEKKMLADMVVKLYKVRWQIELIFKVWKSLAKVNAVSRVKTERFECQLLAKLIWLLTNWKVFSIINDWMLNQKLKSMCSIWKFFKQAIRKPLQLRDVLWRQNSINLWLRSIFEKAHTYLSVERKKGKIPFFDLYCYLSQLT</sequence>
<dbReference type="InterPro" id="IPR012337">
    <property type="entry name" value="RNaseH-like_sf"/>
</dbReference>
<dbReference type="PANTHER" id="PTHR33258">
    <property type="entry name" value="TRANSPOSASE INSL FOR INSERTION SEQUENCE ELEMENT IS186A-RELATED"/>
    <property type="match status" value="1"/>
</dbReference>
<accession>A0ABT8LJ76</accession>
<dbReference type="PANTHER" id="PTHR33258:SF1">
    <property type="entry name" value="TRANSPOSASE INSL FOR INSERTION SEQUENCE ELEMENT IS186A-RELATED"/>
    <property type="match status" value="1"/>
</dbReference>
<dbReference type="SUPFAM" id="SSF53098">
    <property type="entry name" value="Ribonuclease H-like"/>
    <property type="match status" value="1"/>
</dbReference>
<dbReference type="InterPro" id="IPR047952">
    <property type="entry name" value="Transpos_IS4"/>
</dbReference>
<keyword evidence="7" id="KW-1185">Reference proteome</keyword>